<reference evidence="12 13" key="1">
    <citation type="submission" date="2020-10" db="EMBL/GenBank/DDBJ databases">
        <title>Sequencing the genomes of 1000 actinobacteria strains.</title>
        <authorList>
            <person name="Klenk H.-P."/>
        </authorList>
    </citation>
    <scope>NUCLEOTIDE SEQUENCE [LARGE SCALE GENOMIC DNA]</scope>
    <source>
        <strain evidence="12 13">DSM 15474</strain>
    </source>
</reference>
<evidence type="ECO:0000256" key="3">
    <source>
        <dbReference type="ARBA" id="ARBA00010712"/>
    </source>
</evidence>
<dbReference type="Gene3D" id="3.40.630.30">
    <property type="match status" value="1"/>
</dbReference>
<keyword evidence="7 9" id="KW-0012">Acyltransferase</keyword>
<evidence type="ECO:0000256" key="1">
    <source>
        <dbReference type="ARBA" id="ARBA00003741"/>
    </source>
</evidence>
<evidence type="ECO:0000256" key="8">
    <source>
        <dbReference type="ARBA" id="ARBA00048924"/>
    </source>
</evidence>
<keyword evidence="13" id="KW-1185">Reference proteome</keyword>
<proteinExistence type="inferred from homology"/>
<dbReference type="SUPFAM" id="SSF55729">
    <property type="entry name" value="Acyl-CoA N-acyltransferases (Nat)"/>
    <property type="match status" value="1"/>
</dbReference>
<gene>
    <name evidence="9" type="primary">ectA</name>
    <name evidence="12" type="ORF">H4W26_001607</name>
</gene>
<evidence type="ECO:0000256" key="6">
    <source>
        <dbReference type="ARBA" id="ARBA00022679"/>
    </source>
</evidence>
<comment type="function">
    <text evidence="1 9">Catalyzes the acetylation of L-2,4-diaminobutyrate (DABA) to gamma-N-acetyl-alpha,gamma-diaminobutyric acid (ADABA) with acetyl coenzyme A.</text>
</comment>
<name>A0ABR9J770_9MICC</name>
<evidence type="ECO:0000256" key="9">
    <source>
        <dbReference type="RuleBase" id="RU365045"/>
    </source>
</evidence>
<evidence type="ECO:0000256" key="5">
    <source>
        <dbReference type="ARBA" id="ARBA00017935"/>
    </source>
</evidence>
<comment type="caution">
    <text evidence="12">The sequence shown here is derived from an EMBL/GenBank/DDBJ whole genome shotgun (WGS) entry which is preliminary data.</text>
</comment>
<evidence type="ECO:0000256" key="4">
    <source>
        <dbReference type="ARBA" id="ARBA00012355"/>
    </source>
</evidence>
<comment type="pathway">
    <text evidence="2 9">Amine and polyamine biosynthesis; ectoine biosynthesis; L-ectoine from L-aspartate 4-semialdehyde: step 2/3.</text>
</comment>
<dbReference type="Proteomes" id="UP000636579">
    <property type="component" value="Unassembled WGS sequence"/>
</dbReference>
<evidence type="ECO:0000313" key="13">
    <source>
        <dbReference type="Proteomes" id="UP000636579"/>
    </source>
</evidence>
<evidence type="ECO:0000256" key="10">
    <source>
        <dbReference type="SAM" id="MobiDB-lite"/>
    </source>
</evidence>
<dbReference type="PROSITE" id="PS51186">
    <property type="entry name" value="GNAT"/>
    <property type="match status" value="1"/>
</dbReference>
<accession>A0ABR9J770</accession>
<feature type="region of interest" description="Disordered" evidence="10">
    <location>
        <begin position="160"/>
        <end position="185"/>
    </location>
</feature>
<dbReference type="GO" id="GO:0033816">
    <property type="term" value="F:diaminobutyrate acetyltransferase activity"/>
    <property type="evidence" value="ECO:0007669"/>
    <property type="project" value="UniProtKB-EC"/>
</dbReference>
<feature type="region of interest" description="Disordered" evidence="10">
    <location>
        <begin position="1"/>
        <end position="23"/>
    </location>
</feature>
<feature type="domain" description="N-acetyltransferase" evidence="11">
    <location>
        <begin position="22"/>
        <end position="160"/>
    </location>
</feature>
<evidence type="ECO:0000259" key="11">
    <source>
        <dbReference type="PROSITE" id="PS51186"/>
    </source>
</evidence>
<dbReference type="EMBL" id="JADBEE010000001">
    <property type="protein sequence ID" value="MBE1514852.1"/>
    <property type="molecule type" value="Genomic_DNA"/>
</dbReference>
<organism evidence="12 13">
    <name type="scientific">Nesterenkonia halotolerans</name>
    <dbReference type="NCBI Taxonomy" id="225325"/>
    <lineage>
        <taxon>Bacteria</taxon>
        <taxon>Bacillati</taxon>
        <taxon>Actinomycetota</taxon>
        <taxon>Actinomycetes</taxon>
        <taxon>Micrococcales</taxon>
        <taxon>Micrococcaceae</taxon>
        <taxon>Nesterenkonia</taxon>
    </lineage>
</organism>
<evidence type="ECO:0000313" key="12">
    <source>
        <dbReference type="EMBL" id="MBE1514852.1"/>
    </source>
</evidence>
<keyword evidence="6 9" id="KW-0808">Transferase</keyword>
<protein>
    <recommendedName>
        <fullName evidence="5 9">L-2,4-diaminobutyric acid acetyltransferase</fullName>
        <shortName evidence="9">DABA acetyltransferase</shortName>
        <ecNumber evidence="4 9">2.3.1.178</ecNumber>
    </recommendedName>
</protein>
<dbReference type="RefSeq" id="WP_192591556.1">
    <property type="nucleotide sequence ID" value="NZ_JADBEE010000001.1"/>
</dbReference>
<dbReference type="InterPro" id="IPR016181">
    <property type="entry name" value="Acyl_CoA_acyltransferase"/>
</dbReference>
<dbReference type="InterPro" id="IPR000182">
    <property type="entry name" value="GNAT_dom"/>
</dbReference>
<evidence type="ECO:0000256" key="2">
    <source>
        <dbReference type="ARBA" id="ARBA00004978"/>
    </source>
</evidence>
<dbReference type="Pfam" id="PF00583">
    <property type="entry name" value="Acetyltransf_1"/>
    <property type="match status" value="1"/>
</dbReference>
<evidence type="ECO:0000256" key="7">
    <source>
        <dbReference type="ARBA" id="ARBA00023315"/>
    </source>
</evidence>
<dbReference type="EC" id="2.3.1.178" evidence="4 9"/>
<dbReference type="InterPro" id="IPR012772">
    <property type="entry name" value="Ectoine_EctA"/>
</dbReference>
<comment type="catalytic activity">
    <reaction evidence="8 9">
        <text>L-2,4-diaminobutanoate + acetyl-CoA = (2S)-4-acetamido-2-aminobutanoate + CoA + H(+)</text>
        <dbReference type="Rhea" id="RHEA:16901"/>
        <dbReference type="ChEBI" id="CHEBI:15378"/>
        <dbReference type="ChEBI" id="CHEBI:57287"/>
        <dbReference type="ChEBI" id="CHEBI:57288"/>
        <dbReference type="ChEBI" id="CHEBI:58761"/>
        <dbReference type="ChEBI" id="CHEBI:58929"/>
        <dbReference type="EC" id="2.3.1.178"/>
    </reaction>
</comment>
<comment type="similarity">
    <text evidence="3 9">Belongs to the acetyltransferase family. EctA subfamily.</text>
</comment>
<sequence length="185" mass="20098">MPHTADTPAQNSTGSSTASERVEIRTPTVEDGTSLWRLAAGTGVLDVNTPYAYILWTRDFAETSVIAEVDGEPAGFISGYRRPGAPETLFIWQVAVDSRFRGRRLASRMLTTLVESVAPERLETTITADNAASIALFTGLARDQDAEITTTSFFTEKHFPSAQESGEEHAPEDLYTVAPLGSRTD</sequence>
<dbReference type="CDD" id="cd04301">
    <property type="entry name" value="NAT_SF"/>
    <property type="match status" value="1"/>
</dbReference>
<dbReference type="NCBIfam" id="TIGR02406">
    <property type="entry name" value="ectoine_EctA"/>
    <property type="match status" value="1"/>
</dbReference>
<feature type="compositionally biased region" description="Polar residues" evidence="10">
    <location>
        <begin position="7"/>
        <end position="19"/>
    </location>
</feature>